<dbReference type="EMBL" id="AP018515">
    <property type="protein sequence ID" value="BBC81626.1"/>
    <property type="molecule type" value="Genomic_DNA"/>
</dbReference>
<evidence type="ECO:0000313" key="2">
    <source>
        <dbReference type="EMBL" id="BBC81626.1"/>
    </source>
</evidence>
<accession>A0A2Z5ZM87</accession>
<dbReference type="InterPro" id="IPR018674">
    <property type="entry name" value="DUF2142_membrane"/>
</dbReference>
<name>A0A2Z5ZM87_9PROT</name>
<reference evidence="2 3" key="1">
    <citation type="submission" date="2018-02" db="EMBL/GenBank/DDBJ databases">
        <title>Acetobacter orientalis genome.</title>
        <authorList>
            <person name="Nakashima N."/>
            <person name="Tamura T."/>
        </authorList>
    </citation>
    <scope>NUCLEOTIDE SEQUENCE [LARGE SCALE GENOMIC DNA]</scope>
    <source>
        <strain evidence="2 3">FAN1</strain>
    </source>
</reference>
<keyword evidence="1" id="KW-0812">Transmembrane</keyword>
<sequence length="205" mass="22167">MDYFVLLSPPFQVADEPNHFMRVLQIAQGNLVGIRQSKTESGALLPMTAPMFAASFNKLPFAPQEKVTADMLVKAMSLRWPSSLTFVSLPNTVIYPPTSYVGAVTGVLWAHTLHATPFGTLYLARIGNLVINVGVSVCALLLSPEAGLFLVAILILPMSISLMASCSQDGMVLALMALGIACTLRWFREHNEKNALCLLVSAAFL</sequence>
<evidence type="ECO:0000313" key="3">
    <source>
        <dbReference type="Proteomes" id="UP000270034"/>
    </source>
</evidence>
<keyword evidence="1" id="KW-1133">Transmembrane helix</keyword>
<feature type="transmembrane region" description="Helical" evidence="1">
    <location>
        <begin position="170"/>
        <end position="187"/>
    </location>
</feature>
<dbReference type="KEGG" id="aot:AcetOri_orf04959"/>
<evidence type="ECO:0000256" key="1">
    <source>
        <dbReference type="SAM" id="Phobius"/>
    </source>
</evidence>
<gene>
    <name evidence="2" type="ORF">AcetOrient_orf04959</name>
</gene>
<protein>
    <submittedName>
        <fullName evidence="2">Membrane protein</fullName>
    </submittedName>
</protein>
<keyword evidence="1" id="KW-0472">Membrane</keyword>
<dbReference type="Pfam" id="PF09913">
    <property type="entry name" value="DUF2142"/>
    <property type="match status" value="1"/>
</dbReference>
<dbReference type="Proteomes" id="UP000270034">
    <property type="component" value="Chromosome"/>
</dbReference>
<organism evidence="2 3">
    <name type="scientific">Acetobacter orientalis</name>
    <dbReference type="NCBI Taxonomy" id="146474"/>
    <lineage>
        <taxon>Bacteria</taxon>
        <taxon>Pseudomonadati</taxon>
        <taxon>Pseudomonadota</taxon>
        <taxon>Alphaproteobacteria</taxon>
        <taxon>Acetobacterales</taxon>
        <taxon>Acetobacteraceae</taxon>
        <taxon>Acetobacter</taxon>
    </lineage>
</organism>
<dbReference type="AlphaFoldDB" id="A0A2Z5ZM87"/>
<proteinExistence type="predicted"/>